<comment type="caution">
    <text evidence="3">The sequence shown here is derived from an EMBL/GenBank/DDBJ whole genome shotgun (WGS) entry which is preliminary data.</text>
</comment>
<name>A0ABM9W9Y9_9FIRM</name>
<gene>
    <name evidence="3" type="ORF">SSPH_04659</name>
</gene>
<evidence type="ECO:0000313" key="4">
    <source>
        <dbReference type="Proteomes" id="UP000245702"/>
    </source>
</evidence>
<dbReference type="Pfam" id="PF02371">
    <property type="entry name" value="Transposase_20"/>
    <property type="match status" value="1"/>
</dbReference>
<feature type="domain" description="Transposase IS110-like N-terminal" evidence="1">
    <location>
        <begin position="19"/>
        <end position="179"/>
    </location>
</feature>
<feature type="domain" description="Transposase IS116/IS110/IS902 C-terminal" evidence="2">
    <location>
        <begin position="288"/>
        <end position="374"/>
    </location>
</feature>
<evidence type="ECO:0000259" key="2">
    <source>
        <dbReference type="Pfam" id="PF02371"/>
    </source>
</evidence>
<evidence type="ECO:0000313" key="3">
    <source>
        <dbReference type="EMBL" id="CVK21928.1"/>
    </source>
</evidence>
<evidence type="ECO:0000259" key="1">
    <source>
        <dbReference type="Pfam" id="PF01548"/>
    </source>
</evidence>
<dbReference type="InterPro" id="IPR011257">
    <property type="entry name" value="DNA_glycosylase"/>
</dbReference>
<dbReference type="Pfam" id="PF01548">
    <property type="entry name" value="DEDD_Tnp_IS110"/>
    <property type="match status" value="1"/>
</dbReference>
<dbReference type="NCBIfam" id="NF033542">
    <property type="entry name" value="transpos_IS110"/>
    <property type="match status" value="1"/>
</dbReference>
<dbReference type="PANTHER" id="PTHR33055:SF13">
    <property type="entry name" value="TRANSPOSASE"/>
    <property type="match status" value="1"/>
</dbReference>
<organism evidence="3 4">
    <name type="scientific">Sporomusa sphaeroides DSM 2875</name>
    <dbReference type="NCBI Taxonomy" id="1337886"/>
    <lineage>
        <taxon>Bacteria</taxon>
        <taxon>Bacillati</taxon>
        <taxon>Bacillota</taxon>
        <taxon>Negativicutes</taxon>
        <taxon>Selenomonadales</taxon>
        <taxon>Sporomusaceae</taxon>
        <taxon>Sporomusa</taxon>
    </lineage>
</organism>
<accession>A0ABM9W9Y9</accession>
<sequence>MSVTQNEKIRQLTESTMVVGVDIASESHWARAFDWRGIELTKAFHFENDAEGFVLLTSWIWDVAAKNSKDQVVIGAEPTGHYWFTLAEYLKDSDIKLVLVNPHHVKKSKELDDNHPSKSDLKDPKVIAKLVLEGRYCEPYIPEGVYADLRIAMNVRERIIREMVIAKNQIQRWLKIYFPEYRSVFVNFSQTGSMAILHEAPFPADLAALGPDGINTIWRRMKLRAVGKKRAQNLYAAAKKSIGCRDGMGAARTELKLLLEDYDAKAQQLAEIMSMIEALCEQIPAVAELMKIPGIGLVTVAGFFAEVGAVRRFDSPRQIQKLAGLAITQNSSGKFKGQTGISRRGRSRLRTVLFRAAIMLVGWHGSPEFRQLHQYYTTREKNPLKKKQSIIAMSCKLIRVFYAVSTKGCAYDPVRLLADIHRNQPQQAA</sequence>
<dbReference type="InterPro" id="IPR003346">
    <property type="entry name" value="Transposase_20"/>
</dbReference>
<reference evidence="3 4" key="1">
    <citation type="submission" date="2016-01" db="EMBL/GenBank/DDBJ databases">
        <authorList>
            <person name="Brown R."/>
        </authorList>
    </citation>
    <scope>NUCLEOTIDE SEQUENCE [LARGE SCALE GENOMIC DNA]</scope>
    <source>
        <strain evidence="3">Sporomusa sphaeroides DSM 2875</strain>
    </source>
</reference>
<dbReference type="Proteomes" id="UP000245702">
    <property type="component" value="Unassembled WGS sequence"/>
</dbReference>
<dbReference type="SUPFAM" id="SSF48150">
    <property type="entry name" value="DNA-glycosylase"/>
    <property type="match status" value="1"/>
</dbReference>
<dbReference type="InterPro" id="IPR047650">
    <property type="entry name" value="Transpos_IS110"/>
</dbReference>
<protein>
    <submittedName>
        <fullName evidence="3">Transposase IS116/IS110/IS902 family protein</fullName>
    </submittedName>
</protein>
<proteinExistence type="predicted"/>
<dbReference type="PANTHER" id="PTHR33055">
    <property type="entry name" value="TRANSPOSASE FOR INSERTION SEQUENCE ELEMENT IS1111A"/>
    <property type="match status" value="1"/>
</dbReference>
<dbReference type="RefSeq" id="WP_075756315.1">
    <property type="nucleotide sequence ID" value="NZ_CP146991.1"/>
</dbReference>
<dbReference type="InterPro" id="IPR002525">
    <property type="entry name" value="Transp_IS110-like_N"/>
</dbReference>
<dbReference type="EMBL" id="FCOW01000066">
    <property type="protein sequence ID" value="CVK21928.1"/>
    <property type="molecule type" value="Genomic_DNA"/>
</dbReference>
<keyword evidence="4" id="KW-1185">Reference proteome</keyword>